<proteinExistence type="predicted"/>
<dbReference type="EMBL" id="BTGU01000002">
    <property type="protein sequence ID" value="GMN29155.1"/>
    <property type="molecule type" value="Genomic_DNA"/>
</dbReference>
<dbReference type="Proteomes" id="UP001187192">
    <property type="component" value="Unassembled WGS sequence"/>
</dbReference>
<evidence type="ECO:0000313" key="2">
    <source>
        <dbReference type="Proteomes" id="UP001187192"/>
    </source>
</evidence>
<gene>
    <name evidence="1" type="ORF">TIFTF001_002313</name>
</gene>
<name>A0AA88CS03_FICCA</name>
<protein>
    <submittedName>
        <fullName evidence="1">Uncharacterized protein</fullName>
    </submittedName>
</protein>
<sequence>MEDYVVYAVMVGVRFYVLDDADVVVPSDEDEKAEKLCTTSRCLR</sequence>
<organism evidence="1 2">
    <name type="scientific">Ficus carica</name>
    <name type="common">Common fig</name>
    <dbReference type="NCBI Taxonomy" id="3494"/>
    <lineage>
        <taxon>Eukaryota</taxon>
        <taxon>Viridiplantae</taxon>
        <taxon>Streptophyta</taxon>
        <taxon>Embryophyta</taxon>
        <taxon>Tracheophyta</taxon>
        <taxon>Spermatophyta</taxon>
        <taxon>Magnoliopsida</taxon>
        <taxon>eudicotyledons</taxon>
        <taxon>Gunneridae</taxon>
        <taxon>Pentapetalae</taxon>
        <taxon>rosids</taxon>
        <taxon>fabids</taxon>
        <taxon>Rosales</taxon>
        <taxon>Moraceae</taxon>
        <taxon>Ficeae</taxon>
        <taxon>Ficus</taxon>
    </lineage>
</organism>
<accession>A0AA88CS03</accession>
<dbReference type="AlphaFoldDB" id="A0AA88CS03"/>
<comment type="caution">
    <text evidence="1">The sequence shown here is derived from an EMBL/GenBank/DDBJ whole genome shotgun (WGS) entry which is preliminary data.</text>
</comment>
<evidence type="ECO:0000313" key="1">
    <source>
        <dbReference type="EMBL" id="GMN29155.1"/>
    </source>
</evidence>
<reference evidence="1" key="1">
    <citation type="submission" date="2023-07" db="EMBL/GenBank/DDBJ databases">
        <title>draft genome sequence of fig (Ficus carica).</title>
        <authorList>
            <person name="Takahashi T."/>
            <person name="Nishimura K."/>
        </authorList>
    </citation>
    <scope>NUCLEOTIDE SEQUENCE</scope>
</reference>
<keyword evidence="2" id="KW-1185">Reference proteome</keyword>